<dbReference type="PANTHER" id="PTHR43798">
    <property type="entry name" value="MONOACYLGLYCEROL LIPASE"/>
    <property type="match status" value="1"/>
</dbReference>
<dbReference type="SUPFAM" id="SSF53474">
    <property type="entry name" value="alpha/beta-Hydrolases"/>
    <property type="match status" value="1"/>
</dbReference>
<dbReference type="GO" id="GO:0016020">
    <property type="term" value="C:membrane"/>
    <property type="evidence" value="ECO:0007669"/>
    <property type="project" value="TreeGrafter"/>
</dbReference>
<dbReference type="Gene3D" id="3.40.50.1820">
    <property type="entry name" value="alpha/beta hydrolase"/>
    <property type="match status" value="1"/>
</dbReference>
<evidence type="ECO:0000313" key="5">
    <source>
        <dbReference type="RefSeq" id="XP_034110707.1"/>
    </source>
</evidence>
<dbReference type="InterPro" id="IPR029058">
    <property type="entry name" value="AB_hydrolase_fold"/>
</dbReference>
<reference evidence="5" key="1">
    <citation type="submission" date="2025-08" db="UniProtKB">
        <authorList>
            <consortium name="RefSeq"/>
        </authorList>
    </citation>
    <scope>IDENTIFICATION</scope>
    <source>
        <strain evidence="5">15112-1751.03</strain>
        <tissue evidence="5">Whole Adult</tissue>
    </source>
</reference>
<evidence type="ECO:0000259" key="3">
    <source>
        <dbReference type="Pfam" id="PF00561"/>
    </source>
</evidence>
<dbReference type="PANTHER" id="PTHR43798:SF14">
    <property type="entry name" value="SERINE HYDROLASE-LIKE PROTEIN DDB_G0286239"/>
    <property type="match status" value="1"/>
</dbReference>
<evidence type="ECO:0000313" key="4">
    <source>
        <dbReference type="Proteomes" id="UP000515160"/>
    </source>
</evidence>
<gene>
    <name evidence="5" type="primary">LOC117572166</name>
</gene>
<name>A0A6P8Z0X9_DROAB</name>
<dbReference type="InterPro" id="IPR050266">
    <property type="entry name" value="AB_hydrolase_sf"/>
</dbReference>
<dbReference type="Proteomes" id="UP000515160">
    <property type="component" value="Chromosome 3"/>
</dbReference>
<accession>A0A6P8Z0X9</accession>
<dbReference type="Pfam" id="PF00561">
    <property type="entry name" value="Abhydrolase_1"/>
    <property type="match status" value="1"/>
</dbReference>
<dbReference type="GeneID" id="117572166"/>
<comment type="similarity">
    <text evidence="1">Belongs to the AB hydrolase superfamily.</text>
</comment>
<organism evidence="4 5">
    <name type="scientific">Drosophila albomicans</name>
    <name type="common">Fruit fly</name>
    <dbReference type="NCBI Taxonomy" id="7291"/>
    <lineage>
        <taxon>Eukaryota</taxon>
        <taxon>Metazoa</taxon>
        <taxon>Ecdysozoa</taxon>
        <taxon>Arthropoda</taxon>
        <taxon>Hexapoda</taxon>
        <taxon>Insecta</taxon>
        <taxon>Pterygota</taxon>
        <taxon>Neoptera</taxon>
        <taxon>Endopterygota</taxon>
        <taxon>Diptera</taxon>
        <taxon>Brachycera</taxon>
        <taxon>Muscomorpha</taxon>
        <taxon>Ephydroidea</taxon>
        <taxon>Drosophilidae</taxon>
        <taxon>Drosophila</taxon>
    </lineage>
</organism>
<proteinExistence type="inferred from homology"/>
<dbReference type="OrthoDB" id="7838995at2759"/>
<keyword evidence="2 5" id="KW-0378">Hydrolase</keyword>
<dbReference type="AlphaFoldDB" id="A0A6P8Z0X9"/>
<dbReference type="RefSeq" id="XP_034110707.1">
    <property type="nucleotide sequence ID" value="XM_034254816.2"/>
</dbReference>
<dbReference type="InterPro" id="IPR000073">
    <property type="entry name" value="AB_hydrolase_1"/>
</dbReference>
<keyword evidence="4" id="KW-1185">Reference proteome</keyword>
<protein>
    <submittedName>
        <fullName evidence="5">Probable serine hydrolase</fullName>
    </submittedName>
</protein>
<evidence type="ECO:0000256" key="1">
    <source>
        <dbReference type="ARBA" id="ARBA00008645"/>
    </source>
</evidence>
<sequence length="320" mass="36535">MGTLSLNDYEDVSIPLPWGHLAGRWYGNRRERPILALHGWQDNLGTFDTLIPLLPDYLGILCIDLPGHGHSSRLPKGIQYDFVNFAFIIGRVMQEFKWSKVSLLGHSMGAILSLIYSSLAPHTVDLVILIEGVINPFARLDLDISAFNIERCLQEVDRMAINEATNYEPTSYSMEHFCQFVHTCTVEAVPVELAPHLLKRSVHRSQLYPDKYYTLKDNRTKCAVELQLSLGLAAEMARCIREKPVLILKGAESPFMCERDEEVISILRAQNPDLEFHELQGNHYIHLCNPTACAAHIVPFLRRHRPHSRIDNSHRKQHKL</sequence>
<feature type="domain" description="AB hydrolase-1" evidence="3">
    <location>
        <begin position="33"/>
        <end position="143"/>
    </location>
</feature>
<evidence type="ECO:0000256" key="2">
    <source>
        <dbReference type="ARBA" id="ARBA00022801"/>
    </source>
</evidence>
<dbReference type="GO" id="GO:0016787">
    <property type="term" value="F:hydrolase activity"/>
    <property type="evidence" value="ECO:0007669"/>
    <property type="project" value="UniProtKB-KW"/>
</dbReference>